<proteinExistence type="predicted"/>
<name>X1QS23_9ZZZZ</name>
<protein>
    <submittedName>
        <fullName evidence="1">Uncharacterized protein</fullName>
    </submittedName>
</protein>
<dbReference type="AlphaFoldDB" id="X1QS23"/>
<accession>X1QS23</accession>
<comment type="caution">
    <text evidence="1">The sequence shown here is derived from an EMBL/GenBank/DDBJ whole genome shotgun (WGS) entry which is preliminary data.</text>
</comment>
<dbReference type="EMBL" id="BARV01035094">
    <property type="protein sequence ID" value="GAI53735.1"/>
    <property type="molecule type" value="Genomic_DNA"/>
</dbReference>
<evidence type="ECO:0000313" key="1">
    <source>
        <dbReference type="EMBL" id="GAI53735.1"/>
    </source>
</evidence>
<gene>
    <name evidence="1" type="ORF">S06H3_54813</name>
</gene>
<reference evidence="1" key="1">
    <citation type="journal article" date="2014" name="Front. Microbiol.">
        <title>High frequency of phylogenetically diverse reductive dehalogenase-homologous genes in deep subseafloor sedimentary metagenomes.</title>
        <authorList>
            <person name="Kawai M."/>
            <person name="Futagami T."/>
            <person name="Toyoda A."/>
            <person name="Takaki Y."/>
            <person name="Nishi S."/>
            <person name="Hori S."/>
            <person name="Arai W."/>
            <person name="Tsubouchi T."/>
            <person name="Morono Y."/>
            <person name="Uchiyama I."/>
            <person name="Ito T."/>
            <person name="Fujiyama A."/>
            <person name="Inagaki F."/>
            <person name="Takami H."/>
        </authorList>
    </citation>
    <scope>NUCLEOTIDE SEQUENCE</scope>
    <source>
        <strain evidence="1">Expedition CK06-06</strain>
    </source>
</reference>
<organism evidence="1">
    <name type="scientific">marine sediment metagenome</name>
    <dbReference type="NCBI Taxonomy" id="412755"/>
    <lineage>
        <taxon>unclassified sequences</taxon>
        <taxon>metagenomes</taxon>
        <taxon>ecological metagenomes</taxon>
    </lineage>
</organism>
<sequence>MANRERALKRGILNELKQSYDQWLHDDFQTILNQETIKEVLDKALTETAKRNYINKHGVGHGLTVVSNVLCLFQLIEKGIVELDYERDFSLKKEHILFALLAASYIHDTGRFYDPSIDHVREISEAIEIIRDLASPPAQTIFRAISGKYFFISVRKHPDSQSQLLHRSPQVVGGKMGVNHRGRNILMS</sequence>